<dbReference type="PANTHER" id="PTHR12794">
    <property type="entry name" value="GEMIN2"/>
    <property type="match status" value="1"/>
</dbReference>
<reference evidence="3 4" key="1">
    <citation type="submission" date="2024-06" db="EMBL/GenBank/DDBJ databases">
        <title>A chromosome level genome sequence of Diviner's sage (Salvia divinorum).</title>
        <authorList>
            <person name="Ford S.A."/>
            <person name="Ro D.-K."/>
            <person name="Ness R.W."/>
            <person name="Phillips M.A."/>
        </authorList>
    </citation>
    <scope>NUCLEOTIDE SEQUENCE [LARGE SCALE GENOMIC DNA]</scope>
    <source>
        <strain evidence="3">SAF-2024a</strain>
        <tissue evidence="3">Leaf</tissue>
    </source>
</reference>
<comment type="similarity">
    <text evidence="1">Belongs to the gemin-2 family.</text>
</comment>
<dbReference type="Proteomes" id="UP001567538">
    <property type="component" value="Unassembled WGS sequence"/>
</dbReference>
<feature type="region of interest" description="Disordered" evidence="2">
    <location>
        <begin position="1"/>
        <end position="78"/>
    </location>
</feature>
<keyword evidence="4" id="KW-1185">Reference proteome</keyword>
<protein>
    <recommendedName>
        <fullName evidence="5">Gem-associated protein 2</fullName>
    </recommendedName>
</protein>
<evidence type="ECO:0000256" key="2">
    <source>
        <dbReference type="SAM" id="MobiDB-lite"/>
    </source>
</evidence>
<dbReference type="Gene3D" id="1.20.58.1070">
    <property type="match status" value="1"/>
</dbReference>
<evidence type="ECO:0000313" key="3">
    <source>
        <dbReference type="EMBL" id="KAL1535313.1"/>
    </source>
</evidence>
<dbReference type="Pfam" id="PF04938">
    <property type="entry name" value="SIP1"/>
    <property type="match status" value="1"/>
</dbReference>
<feature type="compositionally biased region" description="Low complexity" evidence="2">
    <location>
        <begin position="55"/>
        <end position="67"/>
    </location>
</feature>
<dbReference type="AlphaFoldDB" id="A0ABD1FWI6"/>
<evidence type="ECO:0000313" key="4">
    <source>
        <dbReference type="Proteomes" id="UP001567538"/>
    </source>
</evidence>
<dbReference type="PANTHER" id="PTHR12794:SF0">
    <property type="entry name" value="GEM-ASSOCIATED PROTEIN 2"/>
    <property type="match status" value="1"/>
</dbReference>
<evidence type="ECO:0000256" key="1">
    <source>
        <dbReference type="ARBA" id="ARBA00025758"/>
    </source>
</evidence>
<feature type="compositionally biased region" description="Basic and acidic residues" evidence="2">
    <location>
        <begin position="7"/>
        <end position="25"/>
    </location>
</feature>
<name>A0ABD1FWI6_SALDI</name>
<accession>A0ABD1FWI6</accession>
<sequence>MEDSLDSDGRDAAAVHRDTLVESPRRSLRNLQSSNASGSYTAEAARDVSDNYANSSASVHESAVSSSGDVTRIEEKKQQETCYSNEKREKKRVVYSREELEALRFDNLEEQKKIYCGRDVAECKGLDRASGKESIPAFDFDPRPQFHKSATMVSSMVEEEVIIQKPAFSVTGEPDFDSGPPLDGLEYLKRVRWEAARMPKVKIAKDLKINKIKEQSVYMPQIPDVIKCPENLLPLKEWEDSFLSEFSQLREAFAGLDLQGLSAETSTDEGFLTQMVERTVRLYSVENSRILETGDAKFIPSYRRSSVDRPTLSAILKMDSATRTSLLIERVDRVVDMDVDVLPYKDSLWLFALCAAVDCPLHADTSAALRSLLRKCASLRAAKTEIDDQVIVLNILVTVAGKYFGQLEPN</sequence>
<evidence type="ECO:0008006" key="5">
    <source>
        <dbReference type="Google" id="ProtNLM"/>
    </source>
</evidence>
<comment type="caution">
    <text evidence="3">The sequence shown here is derived from an EMBL/GenBank/DDBJ whole genome shotgun (WGS) entry which is preliminary data.</text>
</comment>
<proteinExistence type="inferred from homology"/>
<feature type="compositionally biased region" description="Polar residues" evidence="2">
    <location>
        <begin position="29"/>
        <end position="40"/>
    </location>
</feature>
<dbReference type="EMBL" id="JBEAFC010000011">
    <property type="protein sequence ID" value="KAL1535313.1"/>
    <property type="molecule type" value="Genomic_DNA"/>
</dbReference>
<dbReference type="InterPro" id="IPR035426">
    <property type="entry name" value="Gemin2/Brr1"/>
</dbReference>
<gene>
    <name evidence="3" type="ORF">AAHA92_28109</name>
</gene>
<organism evidence="3 4">
    <name type="scientific">Salvia divinorum</name>
    <name type="common">Maria pastora</name>
    <name type="synonym">Diviner's sage</name>
    <dbReference type="NCBI Taxonomy" id="28513"/>
    <lineage>
        <taxon>Eukaryota</taxon>
        <taxon>Viridiplantae</taxon>
        <taxon>Streptophyta</taxon>
        <taxon>Embryophyta</taxon>
        <taxon>Tracheophyta</taxon>
        <taxon>Spermatophyta</taxon>
        <taxon>Magnoliopsida</taxon>
        <taxon>eudicotyledons</taxon>
        <taxon>Gunneridae</taxon>
        <taxon>Pentapetalae</taxon>
        <taxon>asterids</taxon>
        <taxon>lamiids</taxon>
        <taxon>Lamiales</taxon>
        <taxon>Lamiaceae</taxon>
        <taxon>Nepetoideae</taxon>
        <taxon>Mentheae</taxon>
        <taxon>Salviinae</taxon>
        <taxon>Salvia</taxon>
        <taxon>Salvia subgen. Calosphace</taxon>
    </lineage>
</organism>